<comment type="caution">
    <text evidence="4">The sequence shown here is derived from an EMBL/GenBank/DDBJ whole genome shotgun (WGS) entry which is preliminary data.</text>
</comment>
<dbReference type="AlphaFoldDB" id="A0A822YE78"/>
<evidence type="ECO:0000256" key="2">
    <source>
        <dbReference type="SAM" id="Phobius"/>
    </source>
</evidence>
<feature type="repeat" description="ANK" evidence="1">
    <location>
        <begin position="179"/>
        <end position="201"/>
    </location>
</feature>
<dbReference type="PANTHER" id="PTHR24128:SF61">
    <property type="entry name" value="ANKYRIN REPEAT-CONTAINING PROTEIN BDA1-LIKE"/>
    <property type="match status" value="1"/>
</dbReference>
<keyword evidence="5" id="KW-1185">Reference proteome</keyword>
<dbReference type="InterPro" id="IPR036770">
    <property type="entry name" value="Ankyrin_rpt-contain_sf"/>
</dbReference>
<feature type="transmembrane region" description="Helical" evidence="2">
    <location>
        <begin position="369"/>
        <end position="389"/>
    </location>
</feature>
<feature type="domain" description="PGG" evidence="3">
    <location>
        <begin position="276"/>
        <end position="365"/>
    </location>
</feature>
<dbReference type="SMART" id="SM00248">
    <property type="entry name" value="ANK"/>
    <property type="match status" value="6"/>
</dbReference>
<organism evidence="4 5">
    <name type="scientific">Nelumbo nucifera</name>
    <name type="common">Sacred lotus</name>
    <dbReference type="NCBI Taxonomy" id="4432"/>
    <lineage>
        <taxon>Eukaryota</taxon>
        <taxon>Viridiplantae</taxon>
        <taxon>Streptophyta</taxon>
        <taxon>Embryophyta</taxon>
        <taxon>Tracheophyta</taxon>
        <taxon>Spermatophyta</taxon>
        <taxon>Magnoliopsida</taxon>
        <taxon>Proteales</taxon>
        <taxon>Nelumbonaceae</taxon>
        <taxon>Nelumbo</taxon>
    </lineage>
</organism>
<dbReference type="InterPro" id="IPR002110">
    <property type="entry name" value="Ankyrin_rpt"/>
</dbReference>
<proteinExistence type="predicted"/>
<keyword evidence="2" id="KW-0812">Transmembrane</keyword>
<name>A0A822YE78_NELNU</name>
<dbReference type="PROSITE" id="PS50088">
    <property type="entry name" value="ANK_REPEAT"/>
    <property type="match status" value="2"/>
</dbReference>
<sequence>MDLNNQIIEAAQEGNVENIYNLLSDDRHILEGFDSMPFVDTPLHISVEEGRVFFSLEIANLKPSFARKLNKNGLSPIHTASSKGNLEIVRGLLSIDSSLCRVKGKGMMTPLHFATIERKIDVMGELISTCSQTMEDLTVEHKTALHLSVENEDFGSFEFLLVKLQQLQKEELVNWEDNDGNTVLHLATSRLQLQMVKFLLEDFSGRKKVNLNVKNKNGNTALQELLLLQSNEVSRDIENILSHHEATSIFSEMKKSFAKKRDFFKYRKGIDPPGEVRNAILVVVTLIATATFQVGINFPGGVWQDDFNPDYSTLNSTTLASQKPHVAGTSILATRSLLIFYLILVYNTLAFLLSIVLFFYLTKQFPARFGLILALYGMLLTYSTSLSSIAPPGRLSTLLCAAYQRTDRDDAIASQGRYIYFQP</sequence>
<evidence type="ECO:0000256" key="1">
    <source>
        <dbReference type="PROSITE-ProRule" id="PRU00023"/>
    </source>
</evidence>
<keyword evidence="2" id="KW-0472">Membrane</keyword>
<keyword evidence="1" id="KW-0040">ANK repeat</keyword>
<keyword evidence="2" id="KW-1133">Transmembrane helix</keyword>
<reference evidence="4 5" key="1">
    <citation type="journal article" date="2020" name="Mol. Biol. Evol.">
        <title>Distinct Expression and Methylation Patterns for Genes with Different Fates following a Single Whole-Genome Duplication in Flowering Plants.</title>
        <authorList>
            <person name="Shi T."/>
            <person name="Rahmani R.S."/>
            <person name="Gugger P.F."/>
            <person name="Wang M."/>
            <person name="Li H."/>
            <person name="Zhang Y."/>
            <person name="Li Z."/>
            <person name="Wang Q."/>
            <person name="Van de Peer Y."/>
            <person name="Marchal K."/>
            <person name="Chen J."/>
        </authorList>
    </citation>
    <scope>NUCLEOTIDE SEQUENCE [LARGE SCALE GENOMIC DNA]</scope>
    <source>
        <tissue evidence="4">Leaf</tissue>
    </source>
</reference>
<dbReference type="SUPFAM" id="SSF48403">
    <property type="entry name" value="Ankyrin repeat"/>
    <property type="match status" value="1"/>
</dbReference>
<gene>
    <name evidence="4" type="ORF">HUJ06_031017</name>
</gene>
<evidence type="ECO:0000313" key="4">
    <source>
        <dbReference type="EMBL" id="DAD29549.1"/>
    </source>
</evidence>
<dbReference type="Gene3D" id="1.25.40.20">
    <property type="entry name" value="Ankyrin repeat-containing domain"/>
    <property type="match status" value="1"/>
</dbReference>
<dbReference type="Pfam" id="PF12796">
    <property type="entry name" value="Ank_2"/>
    <property type="match status" value="1"/>
</dbReference>
<dbReference type="PROSITE" id="PS50297">
    <property type="entry name" value="ANK_REP_REGION"/>
    <property type="match status" value="2"/>
</dbReference>
<dbReference type="EMBL" id="DUZY01000002">
    <property type="protein sequence ID" value="DAD29549.1"/>
    <property type="molecule type" value="Genomic_DNA"/>
</dbReference>
<feature type="repeat" description="ANK" evidence="1">
    <location>
        <begin position="72"/>
        <end position="94"/>
    </location>
</feature>
<dbReference type="Pfam" id="PF13857">
    <property type="entry name" value="Ank_5"/>
    <property type="match status" value="1"/>
</dbReference>
<dbReference type="Proteomes" id="UP000607653">
    <property type="component" value="Unassembled WGS sequence"/>
</dbReference>
<dbReference type="PANTHER" id="PTHR24128">
    <property type="entry name" value="HOMEOBOX PROTEIN WARIAI"/>
    <property type="match status" value="1"/>
</dbReference>
<evidence type="ECO:0000313" key="5">
    <source>
        <dbReference type="Proteomes" id="UP000607653"/>
    </source>
</evidence>
<protein>
    <recommendedName>
        <fullName evidence="3">PGG domain-containing protein</fullName>
    </recommendedName>
</protein>
<accession>A0A822YE78</accession>
<evidence type="ECO:0000259" key="3">
    <source>
        <dbReference type="Pfam" id="PF13962"/>
    </source>
</evidence>
<dbReference type="Pfam" id="PF13962">
    <property type="entry name" value="PGG"/>
    <property type="match status" value="1"/>
</dbReference>
<feature type="transmembrane region" description="Helical" evidence="2">
    <location>
        <begin position="338"/>
        <end position="362"/>
    </location>
</feature>
<dbReference type="InterPro" id="IPR026961">
    <property type="entry name" value="PGG_dom"/>
</dbReference>